<protein>
    <submittedName>
        <fullName evidence="1">Uncharacterized protein</fullName>
    </submittedName>
</protein>
<accession>A0ABQ4EIK7</accession>
<sequence>MTASTSNVQARVRALREETIAAIEHRDQLAAEARRALIAAWEQRWICRNGCADALTGWGLEPPPGELTMSAVGQLSYTRIHADDDEARDEARHHVPDELFRPLPTVDGWPTRVIEVAPIPDGDDYPEAHPYRITVEVVLRTPITATSQAAAIDGAAALVNARLPELADADITLTGLAWEVYDAPDDLIHPAEPDPRPATVPVPDVGDDLTAVTAAHAAATEALAELRRKIRRRAIRALADDEIGGLYEETAERVEEFLHGLGLAGLPRAHHVTVTADLRLRVHTATSHEAYLAVRKTMRPTAARPSNAGAWKASGWLTGSTVRDDGRWLIGWRHEYELGLRGHTEPTDATAAGEALVRADLARTLAGTEHDLVDVTVAHVGYGIDEHLDPDTD</sequence>
<comment type="caution">
    <text evidence="1">The sequence shown here is derived from an EMBL/GenBank/DDBJ whole genome shotgun (WGS) entry which is preliminary data.</text>
</comment>
<dbReference type="EMBL" id="BONX01000006">
    <property type="protein sequence ID" value="GIG94573.1"/>
    <property type="molecule type" value="Genomic_DNA"/>
</dbReference>
<organism evidence="1 2">
    <name type="scientific">Plantactinospora mayteni</name>
    <dbReference type="NCBI Taxonomy" id="566021"/>
    <lineage>
        <taxon>Bacteria</taxon>
        <taxon>Bacillati</taxon>
        <taxon>Actinomycetota</taxon>
        <taxon>Actinomycetes</taxon>
        <taxon>Micromonosporales</taxon>
        <taxon>Micromonosporaceae</taxon>
        <taxon>Plantactinospora</taxon>
    </lineage>
</organism>
<evidence type="ECO:0000313" key="2">
    <source>
        <dbReference type="Proteomes" id="UP000621500"/>
    </source>
</evidence>
<reference evidence="1 2" key="1">
    <citation type="submission" date="2021-01" db="EMBL/GenBank/DDBJ databases">
        <title>Whole genome shotgun sequence of Plantactinospora mayteni NBRC 109088.</title>
        <authorList>
            <person name="Komaki H."/>
            <person name="Tamura T."/>
        </authorList>
    </citation>
    <scope>NUCLEOTIDE SEQUENCE [LARGE SCALE GENOMIC DNA]</scope>
    <source>
        <strain evidence="1 2">NBRC 109088</strain>
    </source>
</reference>
<keyword evidence="2" id="KW-1185">Reference proteome</keyword>
<gene>
    <name evidence="1" type="ORF">Pma05_11460</name>
</gene>
<dbReference type="RefSeq" id="WP_203856220.1">
    <property type="nucleotide sequence ID" value="NZ_BAAAZQ010000005.1"/>
</dbReference>
<proteinExistence type="predicted"/>
<dbReference type="Proteomes" id="UP000621500">
    <property type="component" value="Unassembled WGS sequence"/>
</dbReference>
<name>A0ABQ4EIK7_9ACTN</name>
<evidence type="ECO:0000313" key="1">
    <source>
        <dbReference type="EMBL" id="GIG94573.1"/>
    </source>
</evidence>